<dbReference type="Proteomes" id="UP000663879">
    <property type="component" value="Unassembled WGS sequence"/>
</dbReference>
<evidence type="ECO:0000313" key="2">
    <source>
        <dbReference type="Proteomes" id="UP000663879"/>
    </source>
</evidence>
<comment type="caution">
    <text evidence="1">The sequence shown here is derived from an EMBL/GenBank/DDBJ whole genome shotgun (WGS) entry which is preliminary data.</text>
</comment>
<accession>A0A814RVU8</accession>
<keyword evidence="2" id="KW-1185">Reference proteome</keyword>
<evidence type="ECO:0008006" key="3">
    <source>
        <dbReference type="Google" id="ProtNLM"/>
    </source>
</evidence>
<protein>
    <recommendedName>
        <fullName evidence="3">MULE transposase domain-containing protein</fullName>
    </recommendedName>
</protein>
<sequence length="90" mass="10595">MLQQLQMVSKVFEMQTRVNCWAHVHRSIETHMHSIINYLLDTQLFPSAKWTKVNGTAIEKFLEYFSDRWCKKGNNGWYEGFAPGILKCRG</sequence>
<dbReference type="AlphaFoldDB" id="A0A814RVU8"/>
<dbReference type="EMBL" id="CAJNOC010010366">
    <property type="protein sequence ID" value="CAF1139205.1"/>
    <property type="molecule type" value="Genomic_DNA"/>
</dbReference>
<name>A0A814RVU8_9BILA</name>
<gene>
    <name evidence="1" type="ORF">OXX778_LOCUS22823</name>
</gene>
<organism evidence="1 2">
    <name type="scientific">Brachionus calyciflorus</name>
    <dbReference type="NCBI Taxonomy" id="104777"/>
    <lineage>
        <taxon>Eukaryota</taxon>
        <taxon>Metazoa</taxon>
        <taxon>Spiralia</taxon>
        <taxon>Gnathifera</taxon>
        <taxon>Rotifera</taxon>
        <taxon>Eurotatoria</taxon>
        <taxon>Monogononta</taxon>
        <taxon>Pseudotrocha</taxon>
        <taxon>Ploima</taxon>
        <taxon>Brachionidae</taxon>
        <taxon>Brachionus</taxon>
    </lineage>
</organism>
<reference evidence="1" key="1">
    <citation type="submission" date="2021-02" db="EMBL/GenBank/DDBJ databases">
        <authorList>
            <person name="Nowell W R."/>
        </authorList>
    </citation>
    <scope>NUCLEOTIDE SEQUENCE</scope>
    <source>
        <strain evidence="1">Ploen Becks lab</strain>
    </source>
</reference>
<dbReference type="OrthoDB" id="201515at2759"/>
<evidence type="ECO:0000313" key="1">
    <source>
        <dbReference type="EMBL" id="CAF1139205.1"/>
    </source>
</evidence>
<proteinExistence type="predicted"/>